<dbReference type="Pfam" id="PF07478">
    <property type="entry name" value="Dala_Dala_lig_C"/>
    <property type="match status" value="1"/>
</dbReference>
<keyword evidence="2" id="KW-0436">Ligase</keyword>
<dbReference type="EMBL" id="CP060007">
    <property type="protein sequence ID" value="QNA46288.1"/>
    <property type="molecule type" value="Genomic_DNA"/>
</dbReference>
<gene>
    <name evidence="5" type="ORF">H4075_08980</name>
</gene>
<dbReference type="RefSeq" id="WP_182806065.1">
    <property type="nucleotide sequence ID" value="NZ_CP060007.1"/>
</dbReference>
<dbReference type="SUPFAM" id="SSF56059">
    <property type="entry name" value="Glutathione synthetase ATP-binding domain-like"/>
    <property type="match status" value="1"/>
</dbReference>
<dbReference type="Proteomes" id="UP000515344">
    <property type="component" value="Chromosome"/>
</dbReference>
<keyword evidence="6" id="KW-1185">Reference proteome</keyword>
<keyword evidence="3" id="KW-0547">Nucleotide-binding</keyword>
<evidence type="ECO:0000313" key="6">
    <source>
        <dbReference type="Proteomes" id="UP000515344"/>
    </source>
</evidence>
<dbReference type="PANTHER" id="PTHR23132:SF23">
    <property type="entry name" value="D-ALANINE--D-ALANINE LIGASE B"/>
    <property type="match status" value="1"/>
</dbReference>
<dbReference type="GO" id="GO:0008716">
    <property type="term" value="F:D-alanine-D-alanine ligase activity"/>
    <property type="evidence" value="ECO:0007669"/>
    <property type="project" value="InterPro"/>
</dbReference>
<dbReference type="GO" id="GO:0005524">
    <property type="term" value="F:ATP binding"/>
    <property type="evidence" value="ECO:0007669"/>
    <property type="project" value="UniProtKB-UniRule"/>
</dbReference>
<dbReference type="InterPro" id="IPR011761">
    <property type="entry name" value="ATP-grasp"/>
</dbReference>
<dbReference type="GO" id="GO:0046872">
    <property type="term" value="F:metal ion binding"/>
    <property type="evidence" value="ECO:0007669"/>
    <property type="project" value="InterPro"/>
</dbReference>
<name>A0A7G5XLD5_9BACT</name>
<organism evidence="5 6">
    <name type="scientific">Lacibacter sediminis</name>
    <dbReference type="NCBI Taxonomy" id="2760713"/>
    <lineage>
        <taxon>Bacteria</taxon>
        <taxon>Pseudomonadati</taxon>
        <taxon>Bacteroidota</taxon>
        <taxon>Chitinophagia</taxon>
        <taxon>Chitinophagales</taxon>
        <taxon>Chitinophagaceae</taxon>
        <taxon>Lacibacter</taxon>
    </lineage>
</organism>
<evidence type="ECO:0000256" key="1">
    <source>
        <dbReference type="ARBA" id="ARBA00010871"/>
    </source>
</evidence>
<accession>A0A7G5XLD5</accession>
<dbReference type="Gene3D" id="3.30.470.20">
    <property type="entry name" value="ATP-grasp fold, B domain"/>
    <property type="match status" value="1"/>
</dbReference>
<keyword evidence="3" id="KW-0067">ATP-binding</keyword>
<dbReference type="AlphaFoldDB" id="A0A7G5XLD5"/>
<evidence type="ECO:0000256" key="2">
    <source>
        <dbReference type="ARBA" id="ARBA00022598"/>
    </source>
</evidence>
<dbReference type="PANTHER" id="PTHR23132">
    <property type="entry name" value="D-ALANINE--D-ALANINE LIGASE"/>
    <property type="match status" value="1"/>
</dbReference>
<sequence length="378" mass="42759">MLSNPFSSLPLTEHPLFIWVLAPHLQTNDANLDYYYDFSQSIDEYTKVFAELNLNWKWQPVTQENFKSVIDDIAATTSFQTPIVLNLCDGDEVNGTPGVSVIHYLKEKQLIYTGADAPFYDNTTSKIIMKELFDKAGIAHAKWVAIHHAKQKIGGICNYVGTPLIVKPAVSGGSMGLGVKNVVHNDEELKALVKELFDGYRGWDFSFGGLVAEEFINGPEYTVFLSGSHQSPRSRRVYPPVERIFHKDLPDTEKFLSFDRLWETYEQEKPIGEFEDFYQYNLPPIGLQKKIMDLSWKAYCAVGGTGYGRIDIRMDKATGKLYVLEVNAQCGLSEDENYTSIGAIVRLSNQSYSGLILHILQDAMQRHHKKQKKAVAVR</sequence>
<reference evidence="6" key="1">
    <citation type="submission" date="2020-08" db="EMBL/GenBank/DDBJ databases">
        <title>Lacibacter sp. S13-6-6 genome sequencing.</title>
        <authorList>
            <person name="Jin L."/>
        </authorList>
    </citation>
    <scope>NUCLEOTIDE SEQUENCE [LARGE SCALE GENOMIC DNA]</scope>
    <source>
        <strain evidence="6">S13-6-6</strain>
    </source>
</reference>
<dbReference type="Gene3D" id="3.30.1490.20">
    <property type="entry name" value="ATP-grasp fold, A domain"/>
    <property type="match status" value="1"/>
</dbReference>
<dbReference type="InterPro" id="IPR013815">
    <property type="entry name" value="ATP_grasp_subdomain_1"/>
</dbReference>
<evidence type="ECO:0000259" key="4">
    <source>
        <dbReference type="PROSITE" id="PS50975"/>
    </source>
</evidence>
<dbReference type="InterPro" id="IPR011095">
    <property type="entry name" value="Dala_Dala_lig_C"/>
</dbReference>
<feature type="domain" description="ATP-grasp" evidence="4">
    <location>
        <begin position="130"/>
        <end position="361"/>
    </location>
</feature>
<evidence type="ECO:0000313" key="5">
    <source>
        <dbReference type="EMBL" id="QNA46288.1"/>
    </source>
</evidence>
<comment type="similarity">
    <text evidence="1">Belongs to the D-alanine--D-alanine ligase family.</text>
</comment>
<proteinExistence type="inferred from homology"/>
<protein>
    <recommendedName>
        <fullName evidence="4">ATP-grasp domain-containing protein</fullName>
    </recommendedName>
</protein>
<dbReference type="PROSITE" id="PS50975">
    <property type="entry name" value="ATP_GRASP"/>
    <property type="match status" value="1"/>
</dbReference>
<dbReference type="KEGG" id="lacs:H4075_08980"/>
<evidence type="ECO:0000256" key="3">
    <source>
        <dbReference type="PROSITE-ProRule" id="PRU00409"/>
    </source>
</evidence>